<comment type="function">
    <text evidence="9">Mediates both low-affinity uptake and efflux of sugar across the membrane.</text>
</comment>
<feature type="transmembrane region" description="Helical" evidence="9">
    <location>
        <begin position="66"/>
        <end position="87"/>
    </location>
</feature>
<keyword evidence="8 9" id="KW-0472">Membrane</keyword>
<comment type="caution">
    <text evidence="11">The sequence shown here is derived from an EMBL/GenBank/DDBJ whole genome shotgun (WGS) entry which is preliminary data.</text>
</comment>
<feature type="transmembrane region" description="Helical" evidence="9">
    <location>
        <begin position="42"/>
        <end position="60"/>
    </location>
</feature>
<dbReference type="FunFam" id="1.20.1280.290:FF:000001">
    <property type="entry name" value="Bidirectional sugar transporter SWEET"/>
    <property type="match status" value="1"/>
</dbReference>
<organism evidence="11">
    <name type="scientific">Populus alba</name>
    <name type="common">White poplar</name>
    <dbReference type="NCBI Taxonomy" id="43335"/>
    <lineage>
        <taxon>Eukaryota</taxon>
        <taxon>Viridiplantae</taxon>
        <taxon>Streptophyta</taxon>
        <taxon>Embryophyta</taxon>
        <taxon>Tracheophyta</taxon>
        <taxon>Spermatophyta</taxon>
        <taxon>Magnoliopsida</taxon>
        <taxon>eudicotyledons</taxon>
        <taxon>Gunneridae</taxon>
        <taxon>Pentapetalae</taxon>
        <taxon>rosids</taxon>
        <taxon>fabids</taxon>
        <taxon>Malpighiales</taxon>
        <taxon>Salicaceae</taxon>
        <taxon>Saliceae</taxon>
        <taxon>Populus</taxon>
    </lineage>
</organism>
<evidence type="ECO:0000256" key="9">
    <source>
        <dbReference type="RuleBase" id="RU910715"/>
    </source>
</evidence>
<dbReference type="GO" id="GO:0005886">
    <property type="term" value="C:plasma membrane"/>
    <property type="evidence" value="ECO:0007669"/>
    <property type="project" value="UniProtKB-SubCell"/>
</dbReference>
<evidence type="ECO:0000256" key="7">
    <source>
        <dbReference type="ARBA" id="ARBA00022989"/>
    </source>
</evidence>
<evidence type="ECO:0000256" key="5">
    <source>
        <dbReference type="ARBA" id="ARBA00022692"/>
    </source>
</evidence>
<feature type="transmembrane region" description="Helical" evidence="9">
    <location>
        <begin position="6"/>
        <end position="30"/>
    </location>
</feature>
<proteinExistence type="inferred from homology"/>
<evidence type="ECO:0000256" key="8">
    <source>
        <dbReference type="ARBA" id="ARBA00023136"/>
    </source>
</evidence>
<keyword evidence="4 9" id="KW-0762">Sugar transport</keyword>
<dbReference type="FunFam" id="1.20.1280.290:FF:000002">
    <property type="entry name" value="Bidirectional sugar transporter SWEET"/>
    <property type="match status" value="1"/>
</dbReference>
<protein>
    <recommendedName>
        <fullName evidence="9">Bidirectional sugar transporter SWEET</fullName>
    </recommendedName>
</protein>
<dbReference type="Gene3D" id="1.20.1280.290">
    <property type="match status" value="2"/>
</dbReference>
<feature type="region of interest" description="Disordered" evidence="10">
    <location>
        <begin position="240"/>
        <end position="272"/>
    </location>
</feature>
<dbReference type="GO" id="GO:0012505">
    <property type="term" value="C:endomembrane system"/>
    <property type="evidence" value="ECO:0007669"/>
    <property type="project" value="UniProtKB-SubCell"/>
</dbReference>
<sequence>MAKISFFIGIVGNIISLLVFTSPIKTFWKVVKRKSTENYKGAPYITTLLSTSLWTFYGILKPDILVVTVNGAGAIFQLTYVTLFLMYAPKDKKVTMAKLVAILNVGFLGVVIAVALLAIHENLRITFVGILCAALTIGMYAAPLSAMRRVIKTKSVEYMPFLLSFFLFLNGGVWSTYSVLVKDFYIGVPNAVGFVLGSAQLILYLMYKNKNKSASAKTMIEEDGSVQMVKGSVDILVHRNKDGEDDGGVEEGSLKNRSISKGKSLPKPSVNGEYSLQKITKTLSFSANEAGIENGKLDSP</sequence>
<evidence type="ECO:0000256" key="4">
    <source>
        <dbReference type="ARBA" id="ARBA00022597"/>
    </source>
</evidence>
<dbReference type="EMBL" id="RCHU01000462">
    <property type="protein sequence ID" value="TKS04280.1"/>
    <property type="molecule type" value="Genomic_DNA"/>
</dbReference>
<evidence type="ECO:0000256" key="2">
    <source>
        <dbReference type="ARBA" id="ARBA00007809"/>
    </source>
</evidence>
<accession>A0A4U5Q2I3</accession>
<dbReference type="PANTHER" id="PTHR10791">
    <property type="entry name" value="RAG1-ACTIVATING PROTEIN 1"/>
    <property type="match status" value="1"/>
</dbReference>
<evidence type="ECO:0000256" key="6">
    <source>
        <dbReference type="ARBA" id="ARBA00022737"/>
    </source>
</evidence>
<gene>
    <name evidence="11" type="ORF">D5086_0000144810</name>
</gene>
<evidence type="ECO:0000256" key="3">
    <source>
        <dbReference type="ARBA" id="ARBA00022448"/>
    </source>
</evidence>
<dbReference type="GO" id="GO:0051260">
    <property type="term" value="P:protein homooligomerization"/>
    <property type="evidence" value="ECO:0007669"/>
    <property type="project" value="UniProtKB-ARBA"/>
</dbReference>
<comment type="subcellular location">
    <subcellularLocation>
        <location evidence="9">Cell membrane</location>
        <topology evidence="9">Multi-pass membrane protein</topology>
    </subcellularLocation>
    <subcellularLocation>
        <location evidence="1">Endomembrane system</location>
        <topology evidence="1">Multi-pass membrane protein</topology>
    </subcellularLocation>
</comment>
<feature type="transmembrane region" description="Helical" evidence="9">
    <location>
        <begin position="186"/>
        <end position="207"/>
    </location>
</feature>
<evidence type="ECO:0000256" key="1">
    <source>
        <dbReference type="ARBA" id="ARBA00004127"/>
    </source>
</evidence>
<dbReference type="STRING" id="43335.A0A4U5Q2I3"/>
<feature type="transmembrane region" description="Helical" evidence="9">
    <location>
        <begin position="158"/>
        <end position="180"/>
    </location>
</feature>
<feature type="transmembrane region" description="Helical" evidence="9">
    <location>
        <begin position="99"/>
        <end position="119"/>
    </location>
</feature>
<evidence type="ECO:0000313" key="11">
    <source>
        <dbReference type="EMBL" id="TKS04280.1"/>
    </source>
</evidence>
<dbReference type="InterPro" id="IPR047664">
    <property type="entry name" value="SWEET"/>
</dbReference>
<keyword evidence="3 9" id="KW-0813">Transport</keyword>
<keyword evidence="7 9" id="KW-1133">Transmembrane helix</keyword>
<dbReference type="Pfam" id="PF03083">
    <property type="entry name" value="MtN3_slv"/>
    <property type="match status" value="2"/>
</dbReference>
<comment type="similarity">
    <text evidence="2 9">Belongs to the SWEET sugar transporter family.</text>
</comment>
<evidence type="ECO:0000256" key="10">
    <source>
        <dbReference type="SAM" id="MobiDB-lite"/>
    </source>
</evidence>
<feature type="transmembrane region" description="Helical" evidence="9">
    <location>
        <begin position="125"/>
        <end position="146"/>
    </location>
</feature>
<keyword evidence="5 9" id="KW-0812">Transmembrane</keyword>
<reference evidence="11" key="1">
    <citation type="submission" date="2018-10" db="EMBL/GenBank/DDBJ databases">
        <title>Population genomic analysis revealed the cold adaptation of white poplar.</title>
        <authorList>
            <person name="Liu Y.-J."/>
        </authorList>
    </citation>
    <scope>NUCLEOTIDE SEQUENCE [LARGE SCALE GENOMIC DNA]</scope>
    <source>
        <strain evidence="11">PAL-ZL1</strain>
    </source>
</reference>
<keyword evidence="6" id="KW-0677">Repeat</keyword>
<dbReference type="PANTHER" id="PTHR10791:SF142">
    <property type="entry name" value="BIDIRECTIONAL SUGAR TRANSPORTER SWEET16"/>
    <property type="match status" value="1"/>
</dbReference>
<dbReference type="GO" id="GO:0051119">
    <property type="term" value="F:sugar transmembrane transporter activity"/>
    <property type="evidence" value="ECO:0007669"/>
    <property type="project" value="InterPro"/>
</dbReference>
<name>A0A4U5Q2I3_POPAL</name>
<dbReference type="AlphaFoldDB" id="A0A4U5Q2I3"/>
<dbReference type="InterPro" id="IPR004316">
    <property type="entry name" value="SWEET_rpt"/>
</dbReference>